<dbReference type="Gene3D" id="1.20.1250.20">
    <property type="entry name" value="MFS general substrate transporter like domains"/>
    <property type="match status" value="1"/>
</dbReference>
<sequence length="149" mass="16033">MASALPASGANPPFAAAAPSAPTIGSMSQYTVNNADLADIHRLSRLSSFGTMDRYSRRRPPPKRKPHPVKALFKWWASWSVPGLGMFSEAYIIFSLGLIKPLQKAMYPACFDTHTACSDEEVAGIIAGMLLFGTLGDVIGRCWGSLLST</sequence>
<dbReference type="KEGG" id="mng:MNEG_1952"/>
<evidence type="ECO:0000313" key="2">
    <source>
        <dbReference type="Proteomes" id="UP000054498"/>
    </source>
</evidence>
<reference evidence="1 2" key="1">
    <citation type="journal article" date="2013" name="BMC Genomics">
        <title>Reconstruction of the lipid metabolism for the microalga Monoraphidium neglectum from its genome sequence reveals characteristics suitable for biofuel production.</title>
        <authorList>
            <person name="Bogen C."/>
            <person name="Al-Dilaimi A."/>
            <person name="Albersmeier A."/>
            <person name="Wichmann J."/>
            <person name="Grundmann M."/>
            <person name="Rupp O."/>
            <person name="Lauersen K.J."/>
            <person name="Blifernez-Klassen O."/>
            <person name="Kalinowski J."/>
            <person name="Goesmann A."/>
            <person name="Mussgnug J.H."/>
            <person name="Kruse O."/>
        </authorList>
    </citation>
    <scope>NUCLEOTIDE SEQUENCE [LARGE SCALE GENOMIC DNA]</scope>
    <source>
        <strain evidence="1 2">SAG 48.87</strain>
    </source>
</reference>
<keyword evidence="2" id="KW-1185">Reference proteome</keyword>
<dbReference type="AlphaFoldDB" id="A0A0D2NNA7"/>
<dbReference type="GeneID" id="25734830"/>
<protein>
    <recommendedName>
        <fullName evidence="3">Major facilitator superfamily (MFS) profile domain-containing protein</fullName>
    </recommendedName>
</protein>
<accession>A0A0D2NNA7</accession>
<name>A0A0D2NNA7_9CHLO</name>
<dbReference type="InterPro" id="IPR036259">
    <property type="entry name" value="MFS_trans_sf"/>
</dbReference>
<dbReference type="STRING" id="145388.A0A0D2NNA7"/>
<dbReference type="OrthoDB" id="2261376at2759"/>
<evidence type="ECO:0000313" key="1">
    <source>
        <dbReference type="EMBL" id="KIZ06011.1"/>
    </source>
</evidence>
<evidence type="ECO:0008006" key="3">
    <source>
        <dbReference type="Google" id="ProtNLM"/>
    </source>
</evidence>
<proteinExistence type="predicted"/>
<dbReference type="EMBL" id="KK100427">
    <property type="protein sequence ID" value="KIZ06011.1"/>
    <property type="molecule type" value="Genomic_DNA"/>
</dbReference>
<dbReference type="Proteomes" id="UP000054498">
    <property type="component" value="Unassembled WGS sequence"/>
</dbReference>
<organism evidence="1 2">
    <name type="scientific">Monoraphidium neglectum</name>
    <dbReference type="NCBI Taxonomy" id="145388"/>
    <lineage>
        <taxon>Eukaryota</taxon>
        <taxon>Viridiplantae</taxon>
        <taxon>Chlorophyta</taxon>
        <taxon>core chlorophytes</taxon>
        <taxon>Chlorophyceae</taxon>
        <taxon>CS clade</taxon>
        <taxon>Sphaeropleales</taxon>
        <taxon>Selenastraceae</taxon>
        <taxon>Monoraphidium</taxon>
    </lineage>
</organism>
<gene>
    <name evidence="1" type="ORF">MNEG_1952</name>
</gene>
<dbReference type="RefSeq" id="XP_013905030.1">
    <property type="nucleotide sequence ID" value="XM_014049576.1"/>
</dbReference>